<evidence type="ECO:0000256" key="1">
    <source>
        <dbReference type="SAM" id="MobiDB-lite"/>
    </source>
</evidence>
<name>A0A918U6V8_9ACTN</name>
<accession>A0A918U6V8</accession>
<protein>
    <submittedName>
        <fullName evidence="2">Uncharacterized protein</fullName>
    </submittedName>
</protein>
<dbReference type="GO" id="GO:0048038">
    <property type="term" value="F:quinone binding"/>
    <property type="evidence" value="ECO:0007669"/>
    <property type="project" value="InterPro"/>
</dbReference>
<dbReference type="Gene3D" id="2.70.98.20">
    <property type="entry name" value="Copper amine oxidase, catalytic domain"/>
    <property type="match status" value="1"/>
</dbReference>
<dbReference type="Proteomes" id="UP000619244">
    <property type="component" value="Unassembled WGS sequence"/>
</dbReference>
<feature type="region of interest" description="Disordered" evidence="1">
    <location>
        <begin position="66"/>
        <end position="166"/>
    </location>
</feature>
<dbReference type="SUPFAM" id="SSF49998">
    <property type="entry name" value="Amine oxidase catalytic domain"/>
    <property type="match status" value="1"/>
</dbReference>
<feature type="compositionally biased region" description="Low complexity" evidence="1">
    <location>
        <begin position="118"/>
        <end position="127"/>
    </location>
</feature>
<sequence>MTVEQAGGAGNVRRWRVVSTAGRGRDGRPRPYEIVPGPSAKYPGRSFAKHGICFTEYGKCEQFARDDPRTCGSGTGRSVDGRVDGRTPVHHATWTDAGSRRVARDEDRRPVPVRRRGFPGLPRGATAPDPPAPRRPAGRNGRPEGGGWETTCPSGCIVRRSRSTLP</sequence>
<reference evidence="2" key="2">
    <citation type="submission" date="2020-09" db="EMBL/GenBank/DDBJ databases">
        <authorList>
            <person name="Sun Q."/>
            <person name="Ohkuma M."/>
        </authorList>
    </citation>
    <scope>NUCLEOTIDE SEQUENCE</scope>
    <source>
        <strain evidence="2">JCM 4790</strain>
    </source>
</reference>
<dbReference type="EMBL" id="BMVU01000047">
    <property type="protein sequence ID" value="GGY02054.1"/>
    <property type="molecule type" value="Genomic_DNA"/>
</dbReference>
<feature type="compositionally biased region" description="Basic and acidic residues" evidence="1">
    <location>
        <begin position="98"/>
        <end position="110"/>
    </location>
</feature>
<gene>
    <name evidence="2" type="ORF">GCM10010358_64990</name>
</gene>
<keyword evidence="3" id="KW-1185">Reference proteome</keyword>
<dbReference type="GO" id="GO:0009308">
    <property type="term" value="P:amine metabolic process"/>
    <property type="evidence" value="ECO:0007669"/>
    <property type="project" value="InterPro"/>
</dbReference>
<organism evidence="2 3">
    <name type="scientific">Streptomyces minutiscleroticus</name>
    <dbReference type="NCBI Taxonomy" id="68238"/>
    <lineage>
        <taxon>Bacteria</taxon>
        <taxon>Bacillati</taxon>
        <taxon>Actinomycetota</taxon>
        <taxon>Actinomycetes</taxon>
        <taxon>Kitasatosporales</taxon>
        <taxon>Streptomycetaceae</taxon>
        <taxon>Streptomyces</taxon>
    </lineage>
</organism>
<dbReference type="InterPro" id="IPR036460">
    <property type="entry name" value="Cu_amine_oxidase_C_sf"/>
</dbReference>
<dbReference type="AlphaFoldDB" id="A0A918U6V8"/>
<dbReference type="GO" id="GO:0005507">
    <property type="term" value="F:copper ion binding"/>
    <property type="evidence" value="ECO:0007669"/>
    <property type="project" value="InterPro"/>
</dbReference>
<reference evidence="2" key="1">
    <citation type="journal article" date="2014" name="Int. J. Syst. Evol. Microbiol.">
        <title>Complete genome sequence of Corynebacterium casei LMG S-19264T (=DSM 44701T), isolated from a smear-ripened cheese.</title>
        <authorList>
            <consortium name="US DOE Joint Genome Institute (JGI-PGF)"/>
            <person name="Walter F."/>
            <person name="Albersmeier A."/>
            <person name="Kalinowski J."/>
            <person name="Ruckert C."/>
        </authorList>
    </citation>
    <scope>NUCLEOTIDE SEQUENCE</scope>
    <source>
        <strain evidence="2">JCM 4790</strain>
    </source>
</reference>
<evidence type="ECO:0000313" key="2">
    <source>
        <dbReference type="EMBL" id="GGY02054.1"/>
    </source>
</evidence>
<dbReference type="GO" id="GO:0008131">
    <property type="term" value="F:primary methylamine oxidase activity"/>
    <property type="evidence" value="ECO:0007669"/>
    <property type="project" value="InterPro"/>
</dbReference>
<evidence type="ECO:0000313" key="3">
    <source>
        <dbReference type="Proteomes" id="UP000619244"/>
    </source>
</evidence>
<feature type="region of interest" description="Disordered" evidence="1">
    <location>
        <begin position="1"/>
        <end position="41"/>
    </location>
</feature>
<comment type="caution">
    <text evidence="2">The sequence shown here is derived from an EMBL/GenBank/DDBJ whole genome shotgun (WGS) entry which is preliminary data.</text>
</comment>
<proteinExistence type="predicted"/>